<proteinExistence type="predicted"/>
<evidence type="ECO:0000313" key="2">
    <source>
        <dbReference type="Proteomes" id="UP000887013"/>
    </source>
</evidence>
<gene>
    <name evidence="1" type="ORF">NPIL_173251</name>
</gene>
<dbReference type="Proteomes" id="UP000887013">
    <property type="component" value="Unassembled WGS sequence"/>
</dbReference>
<reference evidence="1" key="1">
    <citation type="submission" date="2020-08" db="EMBL/GenBank/DDBJ databases">
        <title>Multicomponent nature underlies the extraordinary mechanical properties of spider dragline silk.</title>
        <authorList>
            <person name="Kono N."/>
            <person name="Nakamura H."/>
            <person name="Mori M."/>
            <person name="Yoshida Y."/>
            <person name="Ohtoshi R."/>
            <person name="Malay A.D."/>
            <person name="Moran D.A.P."/>
            <person name="Tomita M."/>
            <person name="Numata K."/>
            <person name="Arakawa K."/>
        </authorList>
    </citation>
    <scope>NUCLEOTIDE SEQUENCE</scope>
</reference>
<dbReference type="EMBL" id="BMAW01082278">
    <property type="protein sequence ID" value="GFU28390.1"/>
    <property type="molecule type" value="Genomic_DNA"/>
</dbReference>
<protein>
    <submittedName>
        <fullName evidence="1">Uncharacterized protein</fullName>
    </submittedName>
</protein>
<evidence type="ECO:0000313" key="1">
    <source>
        <dbReference type="EMBL" id="GFU28390.1"/>
    </source>
</evidence>
<organism evidence="1 2">
    <name type="scientific">Nephila pilipes</name>
    <name type="common">Giant wood spider</name>
    <name type="synonym">Nephila maculata</name>
    <dbReference type="NCBI Taxonomy" id="299642"/>
    <lineage>
        <taxon>Eukaryota</taxon>
        <taxon>Metazoa</taxon>
        <taxon>Ecdysozoa</taxon>
        <taxon>Arthropoda</taxon>
        <taxon>Chelicerata</taxon>
        <taxon>Arachnida</taxon>
        <taxon>Araneae</taxon>
        <taxon>Araneomorphae</taxon>
        <taxon>Entelegynae</taxon>
        <taxon>Araneoidea</taxon>
        <taxon>Nephilidae</taxon>
        <taxon>Nephila</taxon>
    </lineage>
</organism>
<accession>A0A8X6UFV5</accession>
<dbReference type="AlphaFoldDB" id="A0A8X6UFV5"/>
<name>A0A8X6UFV5_NEPPI</name>
<sequence length="111" mass="12222">MSTHGGFRPHHRLLADGKLVGHWKEASCMRTQNPSAFEQTPSTDPGTGAVFIPTIQPIPPPLSEGSHLPPFIPHPHQTARDWGVYRAGIAPAHVSHQALETWKWRLIGLCP</sequence>
<keyword evidence="2" id="KW-1185">Reference proteome</keyword>
<comment type="caution">
    <text evidence="1">The sequence shown here is derived from an EMBL/GenBank/DDBJ whole genome shotgun (WGS) entry which is preliminary data.</text>
</comment>